<evidence type="ECO:0000313" key="11">
    <source>
        <dbReference type="Proteomes" id="UP001552299"/>
    </source>
</evidence>
<evidence type="ECO:0000256" key="1">
    <source>
        <dbReference type="ARBA" id="ARBA00004123"/>
    </source>
</evidence>
<gene>
    <name evidence="10" type="ORF">M5K25_021459</name>
</gene>
<protein>
    <recommendedName>
        <fullName evidence="9">BZIP domain-containing protein</fullName>
    </recommendedName>
</protein>
<evidence type="ECO:0000256" key="5">
    <source>
        <dbReference type="ARBA" id="ARBA00023163"/>
    </source>
</evidence>
<evidence type="ECO:0000313" key="10">
    <source>
        <dbReference type="EMBL" id="KAL0910472.1"/>
    </source>
</evidence>
<comment type="caution">
    <text evidence="10">The sequence shown here is derived from an EMBL/GenBank/DDBJ whole genome shotgun (WGS) entry which is preliminary data.</text>
</comment>
<dbReference type="EMBL" id="JANQDX010000016">
    <property type="protein sequence ID" value="KAL0910472.1"/>
    <property type="molecule type" value="Genomic_DNA"/>
</dbReference>
<feature type="region of interest" description="Disordered" evidence="8">
    <location>
        <begin position="24"/>
        <end position="95"/>
    </location>
</feature>
<dbReference type="PANTHER" id="PTHR45967">
    <property type="entry name" value="G-BOX-BINDING FACTOR 3-RELATED"/>
    <property type="match status" value="1"/>
</dbReference>
<keyword evidence="7" id="KW-0175">Coiled coil</keyword>
<dbReference type="PANTHER" id="PTHR45967:SF28">
    <property type="entry name" value="BASIC-LEUCINE ZIPPER (BZIP) TRANSCRIPTION FACTOR FAMILY PROTEIN"/>
    <property type="match status" value="1"/>
</dbReference>
<dbReference type="Proteomes" id="UP001552299">
    <property type="component" value="Unassembled WGS sequence"/>
</dbReference>
<feature type="compositionally biased region" description="Basic and acidic residues" evidence="8">
    <location>
        <begin position="26"/>
        <end position="46"/>
    </location>
</feature>
<dbReference type="SUPFAM" id="SSF57959">
    <property type="entry name" value="Leucine zipper domain"/>
    <property type="match status" value="1"/>
</dbReference>
<organism evidence="10 11">
    <name type="scientific">Dendrobium thyrsiflorum</name>
    <name type="common">Pinecone-like raceme dendrobium</name>
    <name type="synonym">Orchid</name>
    <dbReference type="NCBI Taxonomy" id="117978"/>
    <lineage>
        <taxon>Eukaryota</taxon>
        <taxon>Viridiplantae</taxon>
        <taxon>Streptophyta</taxon>
        <taxon>Embryophyta</taxon>
        <taxon>Tracheophyta</taxon>
        <taxon>Spermatophyta</taxon>
        <taxon>Magnoliopsida</taxon>
        <taxon>Liliopsida</taxon>
        <taxon>Asparagales</taxon>
        <taxon>Orchidaceae</taxon>
        <taxon>Epidendroideae</taxon>
        <taxon>Malaxideae</taxon>
        <taxon>Dendrobiinae</taxon>
        <taxon>Dendrobium</taxon>
    </lineage>
</organism>
<evidence type="ECO:0000256" key="6">
    <source>
        <dbReference type="ARBA" id="ARBA00023242"/>
    </source>
</evidence>
<feature type="coiled-coil region" evidence="7">
    <location>
        <begin position="244"/>
        <end position="271"/>
    </location>
</feature>
<comment type="similarity">
    <text evidence="2">Belongs to the bZIP family.</text>
</comment>
<keyword evidence="11" id="KW-1185">Reference proteome</keyword>
<keyword evidence="4" id="KW-0238">DNA-binding</keyword>
<keyword evidence="6" id="KW-0539">Nucleus</keyword>
<evidence type="ECO:0000256" key="7">
    <source>
        <dbReference type="SAM" id="Coils"/>
    </source>
</evidence>
<feature type="compositionally biased region" description="Low complexity" evidence="8">
    <location>
        <begin position="66"/>
        <end position="84"/>
    </location>
</feature>
<name>A0ABD0UCH4_DENTH</name>
<evidence type="ECO:0000256" key="2">
    <source>
        <dbReference type="ARBA" id="ARBA00007163"/>
    </source>
</evidence>
<dbReference type="PROSITE" id="PS50217">
    <property type="entry name" value="BZIP"/>
    <property type="match status" value="1"/>
</dbReference>
<evidence type="ECO:0000259" key="9">
    <source>
        <dbReference type="PROSITE" id="PS50217"/>
    </source>
</evidence>
<dbReference type="AlphaFoldDB" id="A0ABD0UCH4"/>
<proteinExistence type="inferred from homology"/>
<dbReference type="InterPro" id="IPR046347">
    <property type="entry name" value="bZIP_sf"/>
</dbReference>
<keyword evidence="5" id="KW-0804">Transcription</keyword>
<comment type="subcellular location">
    <subcellularLocation>
        <location evidence="1">Nucleus</location>
    </subcellularLocation>
</comment>
<dbReference type="InterPro" id="IPR044827">
    <property type="entry name" value="GBF-like"/>
</dbReference>
<keyword evidence="3" id="KW-0805">Transcription regulation</keyword>
<dbReference type="InterPro" id="IPR045314">
    <property type="entry name" value="bZIP_plant_GBF1"/>
</dbReference>
<sequence length="435" mass="48393">MSSTCQLCLVILAPSMEGRRIGARRMRSEGRRIGARRMRSEDHRMVGAEVRGNPNGVSNGRYELTSSSSRSSSSSSSSSCLSLSPVSENGGESGLDGMELEAARALACIARTAVRECGGRRLKRFKNRSPVRDWENFNQDWNLDSVPEDNKTINVTGEKKIKVEQISEILPPSSNCSTNSVLSSGRKTRPNLTEAEREARRMRRVLANRESARQTIRRRQALRDGLTKKVSDLSLDNQNMKMEKGQITKEYMLLRNKNKQLKNELAMAIATHSGLCYDENGFHKATESQTTPCSCFCSLLDQISVAPHSISGKWKAKETDLLAGCSKATMVEEKPAIQEQNQRDNSAIQSLAPLKDETMKVDRSHKLDIDLNSRTVMPEPSLDAELSSVSDEPVQVFAEQSVRFVDASAASSARRRRKEILKLKHLCVSPIVLHI</sequence>
<evidence type="ECO:0000256" key="3">
    <source>
        <dbReference type="ARBA" id="ARBA00023015"/>
    </source>
</evidence>
<feature type="domain" description="BZIP" evidence="9">
    <location>
        <begin position="198"/>
        <end position="261"/>
    </location>
</feature>
<dbReference type="CDD" id="cd14702">
    <property type="entry name" value="bZIP_plant_GBF1"/>
    <property type="match status" value="1"/>
</dbReference>
<dbReference type="GO" id="GO:0005634">
    <property type="term" value="C:nucleus"/>
    <property type="evidence" value="ECO:0007669"/>
    <property type="project" value="UniProtKB-SubCell"/>
</dbReference>
<accession>A0ABD0UCH4</accession>
<dbReference type="InterPro" id="IPR004827">
    <property type="entry name" value="bZIP"/>
</dbReference>
<evidence type="ECO:0000256" key="8">
    <source>
        <dbReference type="SAM" id="MobiDB-lite"/>
    </source>
</evidence>
<dbReference type="GO" id="GO:0003677">
    <property type="term" value="F:DNA binding"/>
    <property type="evidence" value="ECO:0007669"/>
    <property type="project" value="UniProtKB-KW"/>
</dbReference>
<reference evidence="10 11" key="1">
    <citation type="journal article" date="2024" name="Plant Biotechnol. J.">
        <title>Dendrobium thyrsiflorum genome and its molecular insights into genes involved in important horticultural traits.</title>
        <authorList>
            <person name="Chen B."/>
            <person name="Wang J.Y."/>
            <person name="Zheng P.J."/>
            <person name="Li K.L."/>
            <person name="Liang Y.M."/>
            <person name="Chen X.F."/>
            <person name="Zhang C."/>
            <person name="Zhao X."/>
            <person name="He X."/>
            <person name="Zhang G.Q."/>
            <person name="Liu Z.J."/>
            <person name="Xu Q."/>
        </authorList>
    </citation>
    <scope>NUCLEOTIDE SEQUENCE [LARGE SCALE GENOMIC DNA]</scope>
    <source>
        <strain evidence="10">GZMU011</strain>
    </source>
</reference>
<evidence type="ECO:0000256" key="4">
    <source>
        <dbReference type="ARBA" id="ARBA00023125"/>
    </source>
</evidence>
<dbReference type="SMART" id="SM00338">
    <property type="entry name" value="BRLZ"/>
    <property type="match status" value="1"/>
</dbReference>